<dbReference type="Proteomes" id="UP000434554">
    <property type="component" value="Unassembled WGS sequence"/>
</dbReference>
<dbReference type="GeneID" id="83054872"/>
<dbReference type="Gene3D" id="3.40.140.10">
    <property type="entry name" value="Cytidine Deaminase, domain 2"/>
    <property type="match status" value="1"/>
</dbReference>
<proteinExistence type="predicted"/>
<reference evidence="3 4" key="1">
    <citation type="submission" date="2019-09" db="EMBL/GenBank/DDBJ databases">
        <title>Draft genome sequence of 3 type strains from the CCUG.</title>
        <authorList>
            <person name="Pineiro-Iglesias B."/>
            <person name="Tunovic T."/>
            <person name="Unosson C."/>
            <person name="Inganas E."/>
            <person name="Ohlen M."/>
            <person name="Cardew S."/>
            <person name="Jensie-Markopoulos S."/>
            <person name="Salva-Serra F."/>
            <person name="Jaen-Luchoro D."/>
            <person name="Karlsson R."/>
            <person name="Svensson-Stadler L."/>
            <person name="Chun J."/>
            <person name="Moore E."/>
        </authorList>
    </citation>
    <scope>NUCLEOTIDE SEQUENCE [LARGE SCALE GENOMIC DNA]</scope>
    <source>
        <strain evidence="3 4">CCUG 65427</strain>
    </source>
</reference>
<protein>
    <submittedName>
        <fullName evidence="3">Fatty-acid co-A racemase</fullName>
    </submittedName>
</protein>
<dbReference type="GO" id="GO:0006777">
    <property type="term" value="P:Mo-molybdopterin cofactor biosynthetic process"/>
    <property type="evidence" value="ECO:0007669"/>
    <property type="project" value="UniProtKB-KW"/>
</dbReference>
<dbReference type="PANTHER" id="PTHR30592:SF1">
    <property type="entry name" value="SULFUR CARRIER PROTEIN FDHD"/>
    <property type="match status" value="1"/>
</dbReference>
<dbReference type="SUPFAM" id="SSF53927">
    <property type="entry name" value="Cytidine deaminase-like"/>
    <property type="match status" value="1"/>
</dbReference>
<dbReference type="InterPro" id="IPR003786">
    <property type="entry name" value="FdhD"/>
</dbReference>
<dbReference type="InterPro" id="IPR016193">
    <property type="entry name" value="Cytidine_deaminase-like"/>
</dbReference>
<dbReference type="RefSeq" id="WP_006556508.1">
    <property type="nucleotide sequence ID" value="NZ_CAUBPY010000002.1"/>
</dbReference>
<dbReference type="PIRSF" id="PIRSF015626">
    <property type="entry name" value="FdhD"/>
    <property type="match status" value="1"/>
</dbReference>
<comment type="caution">
    <text evidence="3">The sequence shown here is derived from an EMBL/GenBank/DDBJ whole genome shotgun (WGS) entry which is preliminary data.</text>
</comment>
<evidence type="ECO:0000256" key="1">
    <source>
        <dbReference type="ARBA" id="ARBA00022490"/>
    </source>
</evidence>
<organism evidence="3 4">
    <name type="scientific">Veillonella seminalis</name>
    <dbReference type="NCBI Taxonomy" id="1502943"/>
    <lineage>
        <taxon>Bacteria</taxon>
        <taxon>Bacillati</taxon>
        <taxon>Bacillota</taxon>
        <taxon>Negativicutes</taxon>
        <taxon>Veillonellales</taxon>
        <taxon>Veillonellaceae</taxon>
        <taxon>Veillonella</taxon>
    </lineage>
</organism>
<dbReference type="Pfam" id="PF02634">
    <property type="entry name" value="FdhD-NarQ"/>
    <property type="match status" value="1"/>
</dbReference>
<dbReference type="AlphaFoldDB" id="A0A833FJ66"/>
<evidence type="ECO:0000313" key="4">
    <source>
        <dbReference type="Proteomes" id="UP000434554"/>
    </source>
</evidence>
<accession>A0A833FJ66</accession>
<dbReference type="GO" id="GO:0016783">
    <property type="term" value="F:sulfurtransferase activity"/>
    <property type="evidence" value="ECO:0007669"/>
    <property type="project" value="InterPro"/>
</dbReference>
<dbReference type="PANTHER" id="PTHR30592">
    <property type="entry name" value="FORMATE DEHYDROGENASE"/>
    <property type="match status" value="1"/>
</dbReference>
<keyword evidence="2" id="KW-0501">Molybdenum cofactor biosynthesis</keyword>
<evidence type="ECO:0000313" key="3">
    <source>
        <dbReference type="EMBL" id="KAB1477817.1"/>
    </source>
</evidence>
<name>A0A833FJ66_9FIRM</name>
<sequence length="251" mass="28067">MYSLSDTNNHNCISYQKGKGAVEEQLNISDEVAYKLFIENKRITTLIASPHDFRDLIIGYCLMENHISQLEDIAHIEMDTETHRIDVTLNHSTGYFNESMPVTPPATKANIRINADEICNYGGLLDSITKAHHTSHGVHEGALVKDGQVIAYAEDVGRHNVLNRLMGIITVQNIDTSDKILIFSGRVPQSVIKKVHRIGVPIFCSRAMPTELGIELAQKYNITLCNVLRPDSFKCMANPQRITGLIPEDNK</sequence>
<dbReference type="EMBL" id="WBKH01000007">
    <property type="protein sequence ID" value="KAB1477817.1"/>
    <property type="molecule type" value="Genomic_DNA"/>
</dbReference>
<gene>
    <name evidence="3" type="ORF">F8R14_06930</name>
</gene>
<keyword evidence="1" id="KW-0963">Cytoplasm</keyword>
<evidence type="ECO:0000256" key="2">
    <source>
        <dbReference type="ARBA" id="ARBA00023150"/>
    </source>
</evidence>